<dbReference type="Pfam" id="PF00498">
    <property type="entry name" value="FHA"/>
    <property type="match status" value="1"/>
</dbReference>
<evidence type="ECO:0000313" key="4">
    <source>
        <dbReference type="Proteomes" id="UP000007486"/>
    </source>
</evidence>
<dbReference type="CDD" id="cd00060">
    <property type="entry name" value="FHA"/>
    <property type="match status" value="1"/>
</dbReference>
<dbReference type="PROSITE" id="PS50006">
    <property type="entry name" value="FHA_DOMAIN"/>
    <property type="match status" value="1"/>
</dbReference>
<dbReference type="InterPro" id="IPR008984">
    <property type="entry name" value="SMAD_FHA_dom_sf"/>
</dbReference>
<proteinExistence type="predicted"/>
<keyword evidence="4" id="KW-1185">Reference proteome</keyword>
<protein>
    <submittedName>
        <fullName evidence="3">Forkhead-associated protein</fullName>
    </submittedName>
</protein>
<dbReference type="Gene3D" id="2.60.200.20">
    <property type="match status" value="1"/>
</dbReference>
<name>F0R7Y6_PHOSB</name>
<sequence>MSQDKTVIPGLGEGFSSNEKKSESRHNMYSRSSTYVNIDYDKQGTIVPGMERRAPGVDEAVVNSSRRADPVVGFLYSISRQGIGEFWPVYVGRNTIGRSEKCDICLREHTVSDLHAVLNVKQMKTTHKVLASIKDEGSKNGIFVNEEELDYSAHECFNNDILTIGLNYRLLLILVDAESLGLSVSKDFIPTDVAEEDDYDESFKQQVLRGGQNFNPYDHNKRRQNDGTVPLDGGNMTEPGGTQFM</sequence>
<dbReference type="SMART" id="SM00240">
    <property type="entry name" value="FHA"/>
    <property type="match status" value="1"/>
</dbReference>
<dbReference type="OrthoDB" id="1069410at2"/>
<dbReference type="KEGG" id="bsa:Bacsa_1356"/>
<dbReference type="EMBL" id="CP002530">
    <property type="protein sequence ID" value="ADY35928.1"/>
    <property type="molecule type" value="Genomic_DNA"/>
</dbReference>
<dbReference type="HOGENOM" id="CLU_1188025_0_0_10"/>
<dbReference type="AlphaFoldDB" id="F0R7Y6"/>
<dbReference type="InterPro" id="IPR000253">
    <property type="entry name" value="FHA_dom"/>
</dbReference>
<feature type="region of interest" description="Disordered" evidence="1">
    <location>
        <begin position="1"/>
        <end position="28"/>
    </location>
</feature>
<dbReference type="SUPFAM" id="SSF49879">
    <property type="entry name" value="SMAD/FHA domain"/>
    <property type="match status" value="1"/>
</dbReference>
<evidence type="ECO:0000313" key="3">
    <source>
        <dbReference type="EMBL" id="ADY35928.1"/>
    </source>
</evidence>
<evidence type="ECO:0000256" key="1">
    <source>
        <dbReference type="SAM" id="MobiDB-lite"/>
    </source>
</evidence>
<gene>
    <name evidence="3" type="ordered locus">Bacsa_1356</name>
</gene>
<dbReference type="STRING" id="667015.Bacsa_1356"/>
<evidence type="ECO:0000259" key="2">
    <source>
        <dbReference type="PROSITE" id="PS50006"/>
    </source>
</evidence>
<accession>F0R7Y6</accession>
<dbReference type="eggNOG" id="ENOG50310R7">
    <property type="taxonomic scope" value="Bacteria"/>
</dbReference>
<dbReference type="Proteomes" id="UP000007486">
    <property type="component" value="Chromosome"/>
</dbReference>
<organism evidence="3 4">
    <name type="scientific">Phocaeicola salanitronis (strain DSM 18170 / JCM 13657 / CCUG 60908 / BL78)</name>
    <name type="common">Bacteroides salanitronis</name>
    <dbReference type="NCBI Taxonomy" id="667015"/>
    <lineage>
        <taxon>Bacteria</taxon>
        <taxon>Pseudomonadati</taxon>
        <taxon>Bacteroidota</taxon>
        <taxon>Bacteroidia</taxon>
        <taxon>Bacteroidales</taxon>
        <taxon>Bacteroidaceae</taxon>
        <taxon>Phocaeicola</taxon>
    </lineage>
</organism>
<dbReference type="RefSeq" id="WP_013617360.1">
    <property type="nucleotide sequence ID" value="NC_015164.1"/>
</dbReference>
<feature type="domain" description="FHA" evidence="2">
    <location>
        <begin position="89"/>
        <end position="149"/>
    </location>
</feature>
<reference evidence="3 4" key="1">
    <citation type="journal article" date="2011" name="Stand. Genomic Sci.">
        <title>Complete genome sequence of Bacteroides salanitronis type strain (BL78).</title>
        <authorList>
            <person name="Gronow S."/>
            <person name="Held B."/>
            <person name="Lucas S."/>
            <person name="Lapidus A."/>
            <person name="Del Rio T.G."/>
            <person name="Nolan M."/>
            <person name="Tice H."/>
            <person name="Deshpande S."/>
            <person name="Cheng J.F."/>
            <person name="Pitluck S."/>
            <person name="Liolios K."/>
            <person name="Pagani I."/>
            <person name="Ivanova N."/>
            <person name="Mavromatis K."/>
            <person name="Pati A."/>
            <person name="Tapia R."/>
            <person name="Han C."/>
            <person name="Goodwin L."/>
            <person name="Chen A."/>
            <person name="Palaniappan K."/>
            <person name="Land M."/>
            <person name="Hauser L."/>
            <person name="Chang Y.J."/>
            <person name="Jeffries C.D."/>
            <person name="Brambilla E.M."/>
            <person name="Rohde M."/>
            <person name="Goker M."/>
            <person name="Detter J.C."/>
            <person name="Woyke T."/>
            <person name="Bristow J."/>
            <person name="Markowitz V."/>
            <person name="Hugenholtz P."/>
            <person name="Kyrpides N.C."/>
            <person name="Klenk H.P."/>
            <person name="Eisen J.A."/>
        </authorList>
    </citation>
    <scope>NUCLEOTIDE SEQUENCE [LARGE SCALE GENOMIC DNA]</scope>
    <source>
        <strain evidence="3 4">DSM 18170</strain>
    </source>
</reference>
<feature type="region of interest" description="Disordered" evidence="1">
    <location>
        <begin position="210"/>
        <end position="245"/>
    </location>
</feature>